<feature type="compositionally biased region" description="Basic residues" evidence="1">
    <location>
        <begin position="214"/>
        <end position="227"/>
    </location>
</feature>
<evidence type="ECO:0000313" key="2">
    <source>
        <dbReference type="EMBL" id="KAH9378310.1"/>
    </source>
</evidence>
<protein>
    <recommendedName>
        <fullName evidence="4">BEN domain-containing protein</fullName>
    </recommendedName>
</protein>
<dbReference type="Proteomes" id="UP000821853">
    <property type="component" value="Unassembled WGS sequence"/>
</dbReference>
<organism evidence="2 3">
    <name type="scientific">Haemaphysalis longicornis</name>
    <name type="common">Bush tick</name>
    <dbReference type="NCBI Taxonomy" id="44386"/>
    <lineage>
        <taxon>Eukaryota</taxon>
        <taxon>Metazoa</taxon>
        <taxon>Ecdysozoa</taxon>
        <taxon>Arthropoda</taxon>
        <taxon>Chelicerata</taxon>
        <taxon>Arachnida</taxon>
        <taxon>Acari</taxon>
        <taxon>Parasitiformes</taxon>
        <taxon>Ixodida</taxon>
        <taxon>Ixodoidea</taxon>
        <taxon>Ixodidae</taxon>
        <taxon>Haemaphysalinae</taxon>
        <taxon>Haemaphysalis</taxon>
    </lineage>
</organism>
<evidence type="ECO:0000313" key="3">
    <source>
        <dbReference type="Proteomes" id="UP000821853"/>
    </source>
</evidence>
<name>A0A9J6GIJ7_HAELO</name>
<evidence type="ECO:0000256" key="1">
    <source>
        <dbReference type="SAM" id="MobiDB-lite"/>
    </source>
</evidence>
<dbReference type="AlphaFoldDB" id="A0A9J6GIJ7"/>
<comment type="caution">
    <text evidence="2">The sequence shown here is derived from an EMBL/GenBank/DDBJ whole genome shotgun (WGS) entry which is preliminary data.</text>
</comment>
<accession>A0A9J6GIJ7</accession>
<gene>
    <name evidence="2" type="ORF">HPB48_022043</name>
</gene>
<dbReference type="OrthoDB" id="6514458at2759"/>
<keyword evidence="3" id="KW-1185">Reference proteome</keyword>
<dbReference type="EMBL" id="JABSTR010000008">
    <property type="protein sequence ID" value="KAH9378310.1"/>
    <property type="molecule type" value="Genomic_DNA"/>
</dbReference>
<evidence type="ECO:0008006" key="4">
    <source>
        <dbReference type="Google" id="ProtNLM"/>
    </source>
</evidence>
<proteinExistence type="predicted"/>
<reference evidence="2 3" key="1">
    <citation type="journal article" date="2020" name="Cell">
        <title>Large-Scale Comparative Analyses of Tick Genomes Elucidate Their Genetic Diversity and Vector Capacities.</title>
        <authorList>
            <consortium name="Tick Genome and Microbiome Consortium (TIGMIC)"/>
            <person name="Jia N."/>
            <person name="Wang J."/>
            <person name="Shi W."/>
            <person name="Du L."/>
            <person name="Sun Y."/>
            <person name="Zhan W."/>
            <person name="Jiang J.F."/>
            <person name="Wang Q."/>
            <person name="Zhang B."/>
            <person name="Ji P."/>
            <person name="Bell-Sakyi L."/>
            <person name="Cui X.M."/>
            <person name="Yuan T.T."/>
            <person name="Jiang B.G."/>
            <person name="Yang W.F."/>
            <person name="Lam T.T."/>
            <person name="Chang Q.C."/>
            <person name="Ding S.J."/>
            <person name="Wang X.J."/>
            <person name="Zhu J.G."/>
            <person name="Ruan X.D."/>
            <person name="Zhao L."/>
            <person name="Wei J.T."/>
            <person name="Ye R.Z."/>
            <person name="Que T.C."/>
            <person name="Du C.H."/>
            <person name="Zhou Y.H."/>
            <person name="Cheng J.X."/>
            <person name="Dai P.F."/>
            <person name="Guo W.B."/>
            <person name="Han X.H."/>
            <person name="Huang E.J."/>
            <person name="Li L.F."/>
            <person name="Wei W."/>
            <person name="Gao Y.C."/>
            <person name="Liu J.Z."/>
            <person name="Shao H.Z."/>
            <person name="Wang X."/>
            <person name="Wang C.C."/>
            <person name="Yang T.C."/>
            <person name="Huo Q.B."/>
            <person name="Li W."/>
            <person name="Chen H.Y."/>
            <person name="Chen S.E."/>
            <person name="Zhou L.G."/>
            <person name="Ni X.B."/>
            <person name="Tian J.H."/>
            <person name="Sheng Y."/>
            <person name="Liu T."/>
            <person name="Pan Y.S."/>
            <person name="Xia L.Y."/>
            <person name="Li J."/>
            <person name="Zhao F."/>
            <person name="Cao W.C."/>
        </authorList>
    </citation>
    <scope>NUCLEOTIDE SEQUENCE [LARGE SCALE GENOMIC DNA]</scope>
    <source>
        <strain evidence="2">HaeL-2018</strain>
    </source>
</reference>
<feature type="region of interest" description="Disordered" evidence="1">
    <location>
        <begin position="208"/>
        <end position="227"/>
    </location>
</feature>
<sequence length="227" mass="24610">MKKLQKKLDIAEAQVQRLTNVLLDRIGNYALNLEAAGTSSHVPACQCRQPAGEVVAEFVVPSLDKGSGAAAVPVSSDFECPWPQGPTGRGAVAVPPTSLAERPEARGLAATYMNVDKFAFIMRSTSDARCVLDVSRHLWLEEEAAQRSLTGQAPRTILGASGKCVATPEKVDIVKNFLAKYIAEHPRPGGPPAEHRLGQVRKHLRSFFTESSRRGKRGTQKKNKADE</sequence>
<dbReference type="VEuPathDB" id="VectorBase:HLOH_042527"/>